<evidence type="ECO:0000313" key="2">
    <source>
        <dbReference type="Proteomes" id="UP000039865"/>
    </source>
</evidence>
<sequence length="98" mass="10786">MGGLFSSAPEFPTNEGADHLVIIAAKLEELHPGLFMFDLRQDPGTTGRLEVTIVLNYKNQSKASKILIHQKSKGQGYPSSNWNAFTSKVNQALQQISK</sequence>
<gene>
    <name evidence="1" type="primary">Contig17003.g18113</name>
    <name evidence="1" type="ORF">STYLEM_3400</name>
</gene>
<dbReference type="EMBL" id="CCKQ01003298">
    <property type="protein sequence ID" value="CDW74421.1"/>
    <property type="molecule type" value="Genomic_DNA"/>
</dbReference>
<dbReference type="Gene3D" id="3.40.30.10">
    <property type="entry name" value="Glutaredoxin"/>
    <property type="match status" value="1"/>
</dbReference>
<proteinExistence type="predicted"/>
<organism evidence="1 2">
    <name type="scientific">Stylonychia lemnae</name>
    <name type="common">Ciliate</name>
    <dbReference type="NCBI Taxonomy" id="5949"/>
    <lineage>
        <taxon>Eukaryota</taxon>
        <taxon>Sar</taxon>
        <taxon>Alveolata</taxon>
        <taxon>Ciliophora</taxon>
        <taxon>Intramacronucleata</taxon>
        <taxon>Spirotrichea</taxon>
        <taxon>Stichotrichia</taxon>
        <taxon>Sporadotrichida</taxon>
        <taxon>Oxytrichidae</taxon>
        <taxon>Stylonychinae</taxon>
        <taxon>Stylonychia</taxon>
    </lineage>
</organism>
<evidence type="ECO:0000313" key="1">
    <source>
        <dbReference type="EMBL" id="CDW74421.1"/>
    </source>
</evidence>
<name>A0A077ZWY1_STYLE</name>
<protein>
    <submittedName>
        <fullName evidence="1">Uncharacterized protein</fullName>
    </submittedName>
</protein>
<reference evidence="1 2" key="1">
    <citation type="submission" date="2014-06" db="EMBL/GenBank/DDBJ databases">
        <authorList>
            <person name="Swart Estienne"/>
        </authorList>
    </citation>
    <scope>NUCLEOTIDE SEQUENCE [LARGE SCALE GENOMIC DNA]</scope>
    <source>
        <strain evidence="1 2">130c</strain>
    </source>
</reference>
<accession>A0A077ZWY1</accession>
<keyword evidence="2" id="KW-1185">Reference proteome</keyword>
<dbReference type="Proteomes" id="UP000039865">
    <property type="component" value="Unassembled WGS sequence"/>
</dbReference>
<dbReference type="InParanoid" id="A0A077ZWY1"/>
<dbReference type="AlphaFoldDB" id="A0A077ZWY1"/>